<organism evidence="4 5">
    <name type="scientific">Tenacibaculum vairaonense</name>
    <dbReference type="NCBI Taxonomy" id="3137860"/>
    <lineage>
        <taxon>Bacteria</taxon>
        <taxon>Pseudomonadati</taxon>
        <taxon>Bacteroidota</taxon>
        <taxon>Flavobacteriia</taxon>
        <taxon>Flavobacteriales</taxon>
        <taxon>Flavobacteriaceae</taxon>
        <taxon>Tenacibaculum</taxon>
    </lineage>
</organism>
<dbReference type="Proteomes" id="UP001497602">
    <property type="component" value="Unassembled WGS sequence"/>
</dbReference>
<dbReference type="SUPFAM" id="SSF49785">
    <property type="entry name" value="Galactose-binding domain-like"/>
    <property type="match status" value="1"/>
</dbReference>
<evidence type="ECO:0000259" key="3">
    <source>
        <dbReference type="Pfam" id="PF18962"/>
    </source>
</evidence>
<dbReference type="Gene3D" id="2.60.120.260">
    <property type="entry name" value="Galactose-binding domain-like"/>
    <property type="match status" value="1"/>
</dbReference>
<keyword evidence="5" id="KW-1185">Reference proteome</keyword>
<evidence type="ECO:0000313" key="4">
    <source>
        <dbReference type="EMBL" id="CAL2107361.1"/>
    </source>
</evidence>
<feature type="domain" description="Secretion system C-terminal sorting" evidence="3">
    <location>
        <begin position="375"/>
        <end position="445"/>
    </location>
</feature>
<dbReference type="EMBL" id="CAXJRC010000033">
    <property type="protein sequence ID" value="CAL2107361.1"/>
    <property type="molecule type" value="Genomic_DNA"/>
</dbReference>
<evidence type="ECO:0000313" key="5">
    <source>
        <dbReference type="Proteomes" id="UP001497602"/>
    </source>
</evidence>
<feature type="signal peptide" evidence="2">
    <location>
        <begin position="1"/>
        <end position="19"/>
    </location>
</feature>
<accession>A0ABP1FEN1</accession>
<dbReference type="InterPro" id="IPR026444">
    <property type="entry name" value="Secre_tail"/>
</dbReference>
<reference evidence="4 5" key="1">
    <citation type="submission" date="2024-05" db="EMBL/GenBank/DDBJ databases">
        <authorList>
            <person name="Duchaud E."/>
        </authorList>
    </citation>
    <scope>NUCLEOTIDE SEQUENCE [LARGE SCALE GENOMIC DNA]</scope>
    <source>
        <strain evidence="4">Ena-SAMPLE-TAB-13-05-2024-13:56:06:370-140305</strain>
    </source>
</reference>
<dbReference type="Pfam" id="PF18962">
    <property type="entry name" value="Por_Secre_tail"/>
    <property type="match status" value="1"/>
</dbReference>
<feature type="chain" id="PRO_5047323303" evidence="2">
    <location>
        <begin position="20"/>
        <end position="447"/>
    </location>
</feature>
<dbReference type="Gene3D" id="2.60.120.430">
    <property type="entry name" value="Galactose-binding lectin"/>
    <property type="match status" value="1"/>
</dbReference>
<dbReference type="InterPro" id="IPR008979">
    <property type="entry name" value="Galactose-bd-like_sf"/>
</dbReference>
<keyword evidence="1 2" id="KW-0732">Signal</keyword>
<name>A0ABP1FEN1_9FLAO</name>
<sequence length="447" mass="48343">MKKITPVIFFMFMVSLGYAQVFPIDFSETADENFDPFNGAATSYEADPNDANNKVLKIVGANHAWDGAGLVLKQFIDLSDDNNNTITFRINPLGTGSGTSGNHLLKFEGPNGNTELAFTTTGTGWQNISLDFGSGLSHYSKIVIFTDAGDANTGNDDAFLVDDFDGGVVIAATCSDGLQNGDEEGVDCGGSCANACTISEPATAAPVPTRDETTMEVLSIYSDTYTDVVGTNFNPGWGQATTFSEVMIESNNTIKLAGLNYQGNALGSAIDVSGKTHMHIDFWAKSSTDLGIFLINSSAVANPAAEKEYLLIPSGTVETWNSVDIPLSSFSDVVDLTKVDQLKYDGNGNIWIDNIYFYKEPTAGVEEREIASFSVYPNPSSSSWNIKMKYSIINDVVVYNILGKKMMTLSNINKDKVSIPVTELNSGVYFAKVKMDHEEKTIKLIKK</sequence>
<evidence type="ECO:0000256" key="1">
    <source>
        <dbReference type="ARBA" id="ARBA00022729"/>
    </source>
</evidence>
<proteinExistence type="predicted"/>
<dbReference type="RefSeq" id="WP_348738997.1">
    <property type="nucleotide sequence ID" value="NZ_CAXJRC010000033.1"/>
</dbReference>
<gene>
    <name evidence="4" type="ORF">T190115A13A_30207</name>
</gene>
<comment type="caution">
    <text evidence="4">The sequence shown here is derived from an EMBL/GenBank/DDBJ whole genome shotgun (WGS) entry which is preliminary data.</text>
</comment>
<dbReference type="NCBIfam" id="TIGR04183">
    <property type="entry name" value="Por_Secre_tail"/>
    <property type="match status" value="1"/>
</dbReference>
<evidence type="ECO:0000256" key="2">
    <source>
        <dbReference type="SAM" id="SignalP"/>
    </source>
</evidence>
<protein>
    <submittedName>
        <fullName evidence="4">T9SS type A sorting domain-containing protein</fullName>
    </submittedName>
</protein>